<sequence>TSIYRQKTIWRRTVEVEKLSMDQTLSALQRVVTGRARRRDFVASRQVAQSTNCYVSPLTALSVH</sequence>
<proteinExistence type="predicted"/>
<name>A0A0B6XT39_9EUPU</name>
<gene>
    <name evidence="1" type="primary">ORF431</name>
</gene>
<dbReference type="EMBL" id="HACG01000179">
    <property type="protein sequence ID" value="CEK47044.1"/>
    <property type="molecule type" value="Transcribed_RNA"/>
</dbReference>
<dbReference type="AlphaFoldDB" id="A0A0B6XT39"/>
<organism evidence="1">
    <name type="scientific">Arion vulgaris</name>
    <dbReference type="NCBI Taxonomy" id="1028688"/>
    <lineage>
        <taxon>Eukaryota</taxon>
        <taxon>Metazoa</taxon>
        <taxon>Spiralia</taxon>
        <taxon>Lophotrochozoa</taxon>
        <taxon>Mollusca</taxon>
        <taxon>Gastropoda</taxon>
        <taxon>Heterobranchia</taxon>
        <taxon>Euthyneura</taxon>
        <taxon>Panpulmonata</taxon>
        <taxon>Eupulmonata</taxon>
        <taxon>Stylommatophora</taxon>
        <taxon>Helicina</taxon>
        <taxon>Arionoidea</taxon>
        <taxon>Arionidae</taxon>
        <taxon>Arion</taxon>
    </lineage>
</organism>
<reference evidence="1" key="1">
    <citation type="submission" date="2014-12" db="EMBL/GenBank/DDBJ databases">
        <title>Insight into the proteome of Arion vulgaris.</title>
        <authorList>
            <person name="Aradska J."/>
            <person name="Bulat T."/>
            <person name="Smidak R."/>
            <person name="Sarate P."/>
            <person name="Gangsoo J."/>
            <person name="Sialana F."/>
            <person name="Bilban M."/>
            <person name="Lubec G."/>
        </authorList>
    </citation>
    <scope>NUCLEOTIDE SEQUENCE</scope>
    <source>
        <tissue evidence="1">Skin</tissue>
    </source>
</reference>
<protein>
    <submittedName>
        <fullName evidence="1">Uncharacterized protein</fullName>
    </submittedName>
</protein>
<feature type="non-terminal residue" evidence="1">
    <location>
        <position position="1"/>
    </location>
</feature>
<accession>A0A0B6XT39</accession>
<evidence type="ECO:0000313" key="1">
    <source>
        <dbReference type="EMBL" id="CEK47044.1"/>
    </source>
</evidence>